<proteinExistence type="predicted"/>
<evidence type="ECO:0000313" key="1">
    <source>
        <dbReference type="EMBL" id="MXU95235.1"/>
    </source>
</evidence>
<dbReference type="AlphaFoldDB" id="A0A6B0V0F7"/>
<dbReference type="EMBL" id="GIFC01013152">
    <property type="protein sequence ID" value="MXU95235.1"/>
    <property type="molecule type" value="Transcribed_RNA"/>
</dbReference>
<name>A0A6B0V0F7_IXORI</name>
<reference evidence="1" key="1">
    <citation type="submission" date="2019-12" db="EMBL/GenBank/DDBJ databases">
        <title>An insight into the sialome of adult female Ixodes ricinus ticks feeding for 6 days.</title>
        <authorList>
            <person name="Perner J."/>
            <person name="Ribeiro J.M.C."/>
        </authorList>
    </citation>
    <scope>NUCLEOTIDE SEQUENCE</scope>
    <source>
        <strain evidence="1">Semi-engorged</strain>
        <tissue evidence="1">Salivary glands</tissue>
    </source>
</reference>
<accession>A0A6B0V0F7</accession>
<sequence length="181" mass="21201">MVFLHFVQPSRMTRSPWRVWSENFSGRRKNAEMPQSIGSDAAEWQPAATESRVQLQEIFRNRRLAEQHPFNIGGRVTFCAARLTPLLGDAAFWGRTNFYVRSTTNVRSTTCKYYEHHDLSRQFRKDYYFSVRQSRHVCRRPKRMDPNLADVAKQSMAPPAASQNYGEIYHLNELQLNRTSI</sequence>
<organism evidence="1">
    <name type="scientific">Ixodes ricinus</name>
    <name type="common">Common tick</name>
    <name type="synonym">Acarus ricinus</name>
    <dbReference type="NCBI Taxonomy" id="34613"/>
    <lineage>
        <taxon>Eukaryota</taxon>
        <taxon>Metazoa</taxon>
        <taxon>Ecdysozoa</taxon>
        <taxon>Arthropoda</taxon>
        <taxon>Chelicerata</taxon>
        <taxon>Arachnida</taxon>
        <taxon>Acari</taxon>
        <taxon>Parasitiformes</taxon>
        <taxon>Ixodida</taxon>
        <taxon>Ixodoidea</taxon>
        <taxon>Ixodidae</taxon>
        <taxon>Ixodinae</taxon>
        <taxon>Ixodes</taxon>
    </lineage>
</organism>
<protein>
    <submittedName>
        <fullName evidence="1">Uncharacterized protein</fullName>
    </submittedName>
</protein>